<keyword evidence="3" id="KW-1185">Reference proteome</keyword>
<keyword evidence="1" id="KW-0732">Signal</keyword>
<dbReference type="eggNOG" id="ENOG5034CBZ">
    <property type="taxonomic scope" value="Bacteria"/>
</dbReference>
<gene>
    <name evidence="2" type="ordered locus">Desal_3163</name>
</gene>
<dbReference type="OrthoDB" id="5450602at2"/>
<feature type="chain" id="PRO_5002961419" evidence="1">
    <location>
        <begin position="28"/>
        <end position="395"/>
    </location>
</feature>
<accession>C6C213</accession>
<dbReference type="KEGG" id="dsa:Desal_3163"/>
<evidence type="ECO:0000313" key="3">
    <source>
        <dbReference type="Proteomes" id="UP000002601"/>
    </source>
</evidence>
<dbReference type="Proteomes" id="UP000002601">
    <property type="component" value="Chromosome"/>
</dbReference>
<dbReference type="EMBL" id="CP001649">
    <property type="protein sequence ID" value="ACS81214.1"/>
    <property type="molecule type" value="Genomic_DNA"/>
</dbReference>
<evidence type="ECO:0000256" key="1">
    <source>
        <dbReference type="SAM" id="SignalP"/>
    </source>
</evidence>
<dbReference type="RefSeq" id="WP_015853030.1">
    <property type="nucleotide sequence ID" value="NC_012881.1"/>
</dbReference>
<dbReference type="HOGENOM" id="CLU_697797_0_0_7"/>
<sequence>MHIQKRSLIFILLAALFLLCYVQPANAYDDYDFWIQTPTGWTHNTQGLSEDLKKQVISPDRNAFIEVYAAAGNNPGLNAIADGMEQGILQRGGAYFQNRIASRNVMQDNHPAIFREYSSYYNGNRLHAYAIFTYANGGAVVAIGVFVESLAHQYQNLVYQSINSLRFSPPHSAGDSTPYGASPYGGSGNACDRFAGKWKWFTGSQAEFYADGSMPGNGNSWECIDPARGRVRVIWGNGKWVDDLTISADGSRVDGKNQIGNRVWGTRISGPSHPVSPPAQQVETPQQPIPKMNFARRIRGNLAASWRLAHGSLKAGTSDSRGEWELSTVSGTTLRFTDPYKQGKQRYRVKILTKDGQVVEERVVGMSEHITVSPGFYKIRMFAEGGYAGWRCEWH</sequence>
<organism evidence="2 3">
    <name type="scientific">Maridesulfovibrio salexigens (strain ATCC 14822 / DSM 2638 / NCIMB 8403 / VKM B-1763)</name>
    <name type="common">Desulfovibrio salexigens</name>
    <dbReference type="NCBI Taxonomy" id="526222"/>
    <lineage>
        <taxon>Bacteria</taxon>
        <taxon>Pseudomonadati</taxon>
        <taxon>Thermodesulfobacteriota</taxon>
        <taxon>Desulfovibrionia</taxon>
        <taxon>Desulfovibrionales</taxon>
        <taxon>Desulfovibrionaceae</taxon>
        <taxon>Maridesulfovibrio</taxon>
    </lineage>
</organism>
<dbReference type="STRING" id="526222.Desal_3163"/>
<reference evidence="2 3" key="1">
    <citation type="submission" date="2009-06" db="EMBL/GenBank/DDBJ databases">
        <title>Complete sequence of Desulfovibrio salexigens DSM 2638.</title>
        <authorList>
            <consortium name="US DOE Joint Genome Institute"/>
            <person name="Lucas S."/>
            <person name="Copeland A."/>
            <person name="Lapidus A."/>
            <person name="Glavina del Rio T."/>
            <person name="Tice H."/>
            <person name="Bruce D."/>
            <person name="Goodwin L."/>
            <person name="Pitluck S."/>
            <person name="Munk A.C."/>
            <person name="Brettin T."/>
            <person name="Detter J.C."/>
            <person name="Han C."/>
            <person name="Tapia R."/>
            <person name="Larimer F."/>
            <person name="Land M."/>
            <person name="Hauser L."/>
            <person name="Kyrpides N."/>
            <person name="Anderson I."/>
            <person name="Wall J.D."/>
            <person name="Arkin A.P."/>
            <person name="Dehal P."/>
            <person name="Chivian D."/>
            <person name="Giles B."/>
            <person name="Hazen T.C."/>
        </authorList>
    </citation>
    <scope>NUCLEOTIDE SEQUENCE [LARGE SCALE GENOMIC DNA]</scope>
    <source>
        <strain evidence="3">ATCC 14822 / DSM 2638 / NCIMB 8403 / VKM B-1763</strain>
    </source>
</reference>
<dbReference type="AlphaFoldDB" id="C6C213"/>
<name>C6C213_MARSD</name>
<proteinExistence type="predicted"/>
<feature type="signal peptide" evidence="1">
    <location>
        <begin position="1"/>
        <end position="27"/>
    </location>
</feature>
<evidence type="ECO:0000313" key="2">
    <source>
        <dbReference type="EMBL" id="ACS81214.1"/>
    </source>
</evidence>
<protein>
    <submittedName>
        <fullName evidence="2">Uncharacterized protein</fullName>
    </submittedName>
</protein>